<dbReference type="PANTHER" id="PTHR18964">
    <property type="entry name" value="ROK (REPRESSOR, ORF, KINASE) FAMILY"/>
    <property type="match status" value="1"/>
</dbReference>
<proteinExistence type="inferred from homology"/>
<evidence type="ECO:0000256" key="1">
    <source>
        <dbReference type="ARBA" id="ARBA00006479"/>
    </source>
</evidence>
<dbReference type="RefSeq" id="WP_354659528.1">
    <property type="nucleotide sequence ID" value="NZ_JBEXAC010000001.1"/>
</dbReference>
<comment type="similarity">
    <text evidence="1">Belongs to the ROK (NagC/XylR) family.</text>
</comment>
<protein>
    <submittedName>
        <fullName evidence="2">ROK family protein</fullName>
    </submittedName>
</protein>
<dbReference type="EMBL" id="JBEXAC010000001">
    <property type="protein sequence ID" value="MET6996887.1"/>
    <property type="molecule type" value="Genomic_DNA"/>
</dbReference>
<keyword evidence="3" id="KW-1185">Reference proteome</keyword>
<dbReference type="Pfam" id="PF00480">
    <property type="entry name" value="ROK"/>
    <property type="match status" value="1"/>
</dbReference>
<evidence type="ECO:0000313" key="3">
    <source>
        <dbReference type="Proteomes" id="UP001549749"/>
    </source>
</evidence>
<reference evidence="2 3" key="1">
    <citation type="submission" date="2024-06" db="EMBL/GenBank/DDBJ databases">
        <title>Chitinophaga defluvii sp. nov., isolated from municipal sewage.</title>
        <authorList>
            <person name="Zhang L."/>
        </authorList>
    </citation>
    <scope>NUCLEOTIDE SEQUENCE [LARGE SCALE GENOMIC DNA]</scope>
    <source>
        <strain evidence="2 3">H8</strain>
    </source>
</reference>
<comment type="caution">
    <text evidence="2">The sequence shown here is derived from an EMBL/GenBank/DDBJ whole genome shotgun (WGS) entry which is preliminary data.</text>
</comment>
<accession>A0ABV2T1H9</accession>
<dbReference type="InterPro" id="IPR000600">
    <property type="entry name" value="ROK"/>
</dbReference>
<dbReference type="PANTHER" id="PTHR18964:SF149">
    <property type="entry name" value="BIFUNCTIONAL UDP-N-ACETYLGLUCOSAMINE 2-EPIMERASE_N-ACETYLMANNOSAMINE KINASE"/>
    <property type="match status" value="1"/>
</dbReference>
<sequence length="320" mass="33749">MSLLGIDLGGTKLATAVFSEEAELLRQECLPLEKRSGAAVGALLTAQVSKLLQEQLQQGDPVSAIGACVPGISNRKDSTVWAPNIPGWENYPLAAEIMAVAPGIPVAIDSDRTCYIMGEAWKGAAQGCTDAIFIGVGTGIGMGIMADSHFLRGSNDAAGAIGWMTMERSWLPKYRQCGHFETLASGDGIAKVARELLSADVSYNGVLRNNAGERLNAAAVFAAYEQEDPLARRIIAECIVWWGMAVANLVSIFNPEKIIMGGGVFGPAIPLIPAIYEEASKWGQPLSMNSVEIVPSQLGAMAGCWGAGWLALQAIKAAND</sequence>
<dbReference type="Proteomes" id="UP001549749">
    <property type="component" value="Unassembled WGS sequence"/>
</dbReference>
<dbReference type="InterPro" id="IPR043129">
    <property type="entry name" value="ATPase_NBD"/>
</dbReference>
<evidence type="ECO:0000313" key="2">
    <source>
        <dbReference type="EMBL" id="MET6996887.1"/>
    </source>
</evidence>
<dbReference type="Gene3D" id="3.30.420.40">
    <property type="match status" value="2"/>
</dbReference>
<name>A0ABV2T1H9_9BACT</name>
<gene>
    <name evidence="2" type="ORF">ABR189_05890</name>
</gene>
<organism evidence="2 3">
    <name type="scientific">Chitinophaga defluvii</name>
    <dbReference type="NCBI Taxonomy" id="3163343"/>
    <lineage>
        <taxon>Bacteria</taxon>
        <taxon>Pseudomonadati</taxon>
        <taxon>Bacteroidota</taxon>
        <taxon>Chitinophagia</taxon>
        <taxon>Chitinophagales</taxon>
        <taxon>Chitinophagaceae</taxon>
        <taxon>Chitinophaga</taxon>
    </lineage>
</organism>
<dbReference type="SUPFAM" id="SSF53067">
    <property type="entry name" value="Actin-like ATPase domain"/>
    <property type="match status" value="1"/>
</dbReference>